<evidence type="ECO:0000259" key="3">
    <source>
        <dbReference type="Pfam" id="PF10756"/>
    </source>
</evidence>
<evidence type="ECO:0000313" key="4">
    <source>
        <dbReference type="EMBL" id="GAA4205501.1"/>
    </source>
</evidence>
<proteinExistence type="predicted"/>
<dbReference type="Pfam" id="PF10756">
    <property type="entry name" value="bPH_6"/>
    <property type="match status" value="1"/>
</dbReference>
<evidence type="ECO:0000256" key="2">
    <source>
        <dbReference type="SAM" id="Phobius"/>
    </source>
</evidence>
<comment type="caution">
    <text evidence="4">The sequence shown here is derived from an EMBL/GenBank/DDBJ whole genome shotgun (WGS) entry which is preliminary data.</text>
</comment>
<feature type="compositionally biased region" description="Basic and acidic residues" evidence="1">
    <location>
        <begin position="131"/>
        <end position="140"/>
    </location>
</feature>
<keyword evidence="2" id="KW-0472">Membrane</keyword>
<evidence type="ECO:0000256" key="1">
    <source>
        <dbReference type="SAM" id="MobiDB-lite"/>
    </source>
</evidence>
<keyword evidence="2" id="KW-1133">Transmembrane helix</keyword>
<organism evidence="4 5">
    <name type="scientific">Streptosporangium oxazolinicum</name>
    <dbReference type="NCBI Taxonomy" id="909287"/>
    <lineage>
        <taxon>Bacteria</taxon>
        <taxon>Bacillati</taxon>
        <taxon>Actinomycetota</taxon>
        <taxon>Actinomycetes</taxon>
        <taxon>Streptosporangiales</taxon>
        <taxon>Streptosporangiaceae</taxon>
        <taxon>Streptosporangium</taxon>
    </lineage>
</organism>
<gene>
    <name evidence="4" type="ORF">GCM10022252_66150</name>
</gene>
<feature type="region of interest" description="Disordered" evidence="1">
    <location>
        <begin position="177"/>
        <end position="202"/>
    </location>
</feature>
<dbReference type="InterPro" id="IPR019692">
    <property type="entry name" value="CFP-6_PH"/>
</dbReference>
<reference evidence="5" key="1">
    <citation type="journal article" date="2019" name="Int. J. Syst. Evol. Microbiol.">
        <title>The Global Catalogue of Microorganisms (GCM) 10K type strain sequencing project: providing services to taxonomists for standard genome sequencing and annotation.</title>
        <authorList>
            <consortium name="The Broad Institute Genomics Platform"/>
            <consortium name="The Broad Institute Genome Sequencing Center for Infectious Disease"/>
            <person name="Wu L."/>
            <person name="Ma J."/>
        </authorList>
    </citation>
    <scope>NUCLEOTIDE SEQUENCE [LARGE SCALE GENOMIC DNA]</scope>
    <source>
        <strain evidence="5">JCM 17388</strain>
    </source>
</reference>
<feature type="region of interest" description="Disordered" evidence="1">
    <location>
        <begin position="115"/>
        <end position="151"/>
    </location>
</feature>
<keyword evidence="2" id="KW-0812">Transmembrane</keyword>
<feature type="transmembrane region" description="Helical" evidence="2">
    <location>
        <begin position="12"/>
        <end position="32"/>
    </location>
</feature>
<feature type="compositionally biased region" description="Low complexity" evidence="1">
    <location>
        <begin position="177"/>
        <end position="194"/>
    </location>
</feature>
<dbReference type="Proteomes" id="UP001501251">
    <property type="component" value="Unassembled WGS sequence"/>
</dbReference>
<name>A0ABP8BGK4_9ACTN</name>
<feature type="transmembrane region" description="Helical" evidence="2">
    <location>
        <begin position="38"/>
        <end position="60"/>
    </location>
</feature>
<accession>A0ABP8BGK4</accession>
<evidence type="ECO:0000313" key="5">
    <source>
        <dbReference type="Proteomes" id="UP001501251"/>
    </source>
</evidence>
<keyword evidence="5" id="KW-1185">Reference proteome</keyword>
<dbReference type="RefSeq" id="WP_344922115.1">
    <property type="nucleotide sequence ID" value="NZ_BAABAQ010000015.1"/>
</dbReference>
<feature type="domain" description="Low molecular weight protein antigen 6 PH" evidence="3">
    <location>
        <begin position="57"/>
        <end position="90"/>
    </location>
</feature>
<sequence>MKQVFRSTFAMIVGWVWMAFAAFSAVDLIVRYSGRTSMVAAAVLGVLTALVFVTCLRPAVILSEEGVRVRNPLRNAFVPWRDVDEVTVSHSITITSGGGSVRCWVPQASARERAAAARRGRPASVPSRGRFRTEPVRSKGEQAAAEALAGRTHADWVAEQITERAEAARRAASMTGAAKATGASGVAGASEASGGESGAGAGTGAGTGALKVTWAPDALVAFAVAALPVVAAFLV</sequence>
<dbReference type="EMBL" id="BAABAQ010000015">
    <property type="protein sequence ID" value="GAA4205501.1"/>
    <property type="molecule type" value="Genomic_DNA"/>
</dbReference>
<protein>
    <recommendedName>
        <fullName evidence="3">Low molecular weight protein antigen 6 PH domain-containing protein</fullName>
    </recommendedName>
</protein>